<dbReference type="RefSeq" id="WP_116270173.1">
    <property type="nucleotide sequence ID" value="NZ_BGZJ01000001.1"/>
</dbReference>
<organism evidence="1 2">
    <name type="scientific">Mesosutterella multiformis</name>
    <dbReference type="NCBI Taxonomy" id="2259133"/>
    <lineage>
        <taxon>Bacteria</taxon>
        <taxon>Pseudomonadati</taxon>
        <taxon>Pseudomonadota</taxon>
        <taxon>Betaproteobacteria</taxon>
        <taxon>Burkholderiales</taxon>
        <taxon>Sutterellaceae</taxon>
        <taxon>Mesosutterella</taxon>
    </lineage>
</organism>
<evidence type="ECO:0000313" key="2">
    <source>
        <dbReference type="Proteomes" id="UP000266091"/>
    </source>
</evidence>
<dbReference type="AlphaFoldDB" id="A0A388SEN4"/>
<reference evidence="1 2" key="1">
    <citation type="journal article" date="2018" name="Int. J. Syst. Evol. Microbiol.">
        <title>Mesosutterella multiformis gen. nov., sp. nov., a member of the family Sutterellaceae and Sutterella megalosphaeroides sp. nov., isolated from human faeces.</title>
        <authorList>
            <person name="Sakamoto M."/>
            <person name="Ikeyama N."/>
            <person name="Kunihiro T."/>
            <person name="Iino T."/>
            <person name="Yuki M."/>
            <person name="Ohkuma M."/>
        </authorList>
    </citation>
    <scope>NUCLEOTIDE SEQUENCE [LARGE SCALE GENOMIC DNA]</scope>
    <source>
        <strain evidence="1 2">4NBBH2</strain>
    </source>
</reference>
<gene>
    <name evidence="1" type="ORF">MESMUL_12340</name>
</gene>
<dbReference type="OrthoDB" id="9864568at2"/>
<proteinExistence type="predicted"/>
<keyword evidence="2" id="KW-1185">Reference proteome</keyword>
<accession>A0A388SEN4</accession>
<dbReference type="EMBL" id="BGZJ01000001">
    <property type="protein sequence ID" value="GBO93880.1"/>
    <property type="molecule type" value="Genomic_DNA"/>
</dbReference>
<accession>A0A401LN97</accession>
<protein>
    <submittedName>
        <fullName evidence="1">Uncharacterized protein</fullName>
    </submittedName>
</protein>
<comment type="caution">
    <text evidence="1">The sequence shown here is derived from an EMBL/GenBank/DDBJ whole genome shotgun (WGS) entry which is preliminary data.</text>
</comment>
<dbReference type="Proteomes" id="UP000266091">
    <property type="component" value="Unassembled WGS sequence"/>
</dbReference>
<sequence>MLMRDINLLLPSAIRTMRSSLRDVSRQQIPFTVDGLIRQGLPEKFASQVREAAKELGGERLVVARFIEELFAMNHETFEAHESLMKWINSHDAGKGEEIKARVRGILNAWYEDEFGPGYLESVMPDDEETVQDKARIFVNHLF</sequence>
<evidence type="ECO:0000313" key="1">
    <source>
        <dbReference type="EMBL" id="GBO93880.1"/>
    </source>
</evidence>
<name>A0A388SEN4_9BURK</name>